<evidence type="ECO:0000256" key="4">
    <source>
        <dbReference type="SAM" id="MobiDB-lite"/>
    </source>
</evidence>
<feature type="domain" description="HMG box" evidence="5">
    <location>
        <begin position="110"/>
        <end position="183"/>
    </location>
</feature>
<keyword evidence="2 3" id="KW-0539">Nucleus</keyword>
<protein>
    <recommendedName>
        <fullName evidence="5">HMG box domain-containing protein</fullName>
    </recommendedName>
</protein>
<dbReference type="GO" id="GO:0005829">
    <property type="term" value="C:cytosol"/>
    <property type="evidence" value="ECO:0007669"/>
    <property type="project" value="EnsemblFungi"/>
</dbReference>
<evidence type="ECO:0000256" key="2">
    <source>
        <dbReference type="ARBA" id="ARBA00023242"/>
    </source>
</evidence>
<keyword evidence="1 3" id="KW-0238">DNA-binding</keyword>
<feature type="DNA-binding region" description="HMG box" evidence="3">
    <location>
        <begin position="110"/>
        <end position="183"/>
    </location>
</feature>
<organism evidence="6 7">
    <name type="scientific">Hanseniaspora guilliermondii</name>
    <dbReference type="NCBI Taxonomy" id="56406"/>
    <lineage>
        <taxon>Eukaryota</taxon>
        <taxon>Fungi</taxon>
        <taxon>Dikarya</taxon>
        <taxon>Ascomycota</taxon>
        <taxon>Saccharomycotina</taxon>
        <taxon>Saccharomycetes</taxon>
        <taxon>Saccharomycodales</taxon>
        <taxon>Saccharomycodaceae</taxon>
        <taxon>Hanseniaspora</taxon>
    </lineage>
</organism>
<evidence type="ECO:0000256" key="3">
    <source>
        <dbReference type="PROSITE-ProRule" id="PRU00267"/>
    </source>
</evidence>
<feature type="region of interest" description="Disordered" evidence="4">
    <location>
        <begin position="228"/>
        <end position="290"/>
    </location>
</feature>
<dbReference type="GO" id="GO:0006265">
    <property type="term" value="P:DNA topological change"/>
    <property type="evidence" value="ECO:0007669"/>
    <property type="project" value="EnsemblFungi"/>
</dbReference>
<dbReference type="GO" id="GO:0060962">
    <property type="term" value="P:regulation of ribosomal protein gene transcription by RNA polymerase II"/>
    <property type="evidence" value="ECO:0007669"/>
    <property type="project" value="EnsemblFungi"/>
</dbReference>
<dbReference type="Gene3D" id="1.10.30.10">
    <property type="entry name" value="High mobility group box domain"/>
    <property type="match status" value="1"/>
</dbReference>
<dbReference type="GO" id="GO:0003690">
    <property type="term" value="F:double-stranded DNA binding"/>
    <property type="evidence" value="ECO:0007669"/>
    <property type="project" value="EnsemblFungi"/>
</dbReference>
<evidence type="ECO:0000259" key="5">
    <source>
        <dbReference type="PROSITE" id="PS50118"/>
    </source>
</evidence>
<feature type="compositionally biased region" description="Low complexity" evidence="4">
    <location>
        <begin position="279"/>
        <end position="290"/>
    </location>
</feature>
<feature type="compositionally biased region" description="Basic residues" evidence="4">
    <location>
        <begin position="263"/>
        <end position="278"/>
    </location>
</feature>
<accession>A0A1L0D2H7</accession>
<dbReference type="PANTHER" id="PTHR46040">
    <property type="entry name" value="HIGH MOBILITY GROUP PROTEIN 2"/>
    <property type="match status" value="1"/>
</dbReference>
<dbReference type="GO" id="GO:0008301">
    <property type="term" value="F:DNA binding, bending"/>
    <property type="evidence" value="ECO:0007669"/>
    <property type="project" value="EnsemblFungi"/>
</dbReference>
<dbReference type="InterPro" id="IPR009071">
    <property type="entry name" value="HMG_box_dom"/>
</dbReference>
<gene>
    <name evidence="6" type="ORF">HGUI_03552</name>
</gene>
<dbReference type="PROSITE" id="PS50118">
    <property type="entry name" value="HMG_BOX_2"/>
    <property type="match status" value="1"/>
</dbReference>
<dbReference type="GO" id="GO:0006356">
    <property type="term" value="P:regulation of transcription by RNA polymerase I"/>
    <property type="evidence" value="ECO:0007669"/>
    <property type="project" value="EnsemblFungi"/>
</dbReference>
<proteinExistence type="predicted"/>
<dbReference type="GO" id="GO:0044804">
    <property type="term" value="P:nucleophagy"/>
    <property type="evidence" value="ECO:0007669"/>
    <property type="project" value="EnsemblFungi"/>
</dbReference>
<dbReference type="SUPFAM" id="SSF47095">
    <property type="entry name" value="HMG-box"/>
    <property type="match status" value="1"/>
</dbReference>
<dbReference type="GO" id="GO:0006338">
    <property type="term" value="P:chromatin remodeling"/>
    <property type="evidence" value="ECO:0007669"/>
    <property type="project" value="EnsemblFungi"/>
</dbReference>
<dbReference type="GO" id="GO:0070550">
    <property type="term" value="P:rDNA chromatin condensation"/>
    <property type="evidence" value="ECO:0007669"/>
    <property type="project" value="EnsemblFungi"/>
</dbReference>
<dbReference type="GO" id="GO:2001034">
    <property type="term" value="P:positive regulation of double-strand break repair via nonhomologous end joining"/>
    <property type="evidence" value="ECO:0007669"/>
    <property type="project" value="EnsemblFungi"/>
</dbReference>
<evidence type="ECO:0000313" key="6">
    <source>
        <dbReference type="EMBL" id="SGZ41351.1"/>
    </source>
</evidence>
<dbReference type="AlphaFoldDB" id="A0A1L0D2H7"/>
<dbReference type="Proteomes" id="UP000183365">
    <property type="component" value="Unassembled WGS sequence"/>
</dbReference>
<dbReference type="GO" id="GO:0032040">
    <property type="term" value="C:small-subunit processome"/>
    <property type="evidence" value="ECO:0007669"/>
    <property type="project" value="EnsemblFungi"/>
</dbReference>
<name>A0A1L0D2H7_9ASCO</name>
<dbReference type="EMBL" id="FQNF01000096">
    <property type="protein sequence ID" value="SGZ41351.1"/>
    <property type="molecule type" value="Genomic_DNA"/>
</dbReference>
<dbReference type="GO" id="GO:0001174">
    <property type="term" value="P:transcriptional start site selection at RNA polymerase II promoter"/>
    <property type="evidence" value="ECO:0007669"/>
    <property type="project" value="EnsemblFungi"/>
</dbReference>
<dbReference type="SMART" id="SM00398">
    <property type="entry name" value="HMG"/>
    <property type="match status" value="1"/>
</dbReference>
<keyword evidence="7" id="KW-1185">Reference proteome</keyword>
<evidence type="ECO:0000313" key="7">
    <source>
        <dbReference type="Proteomes" id="UP000183365"/>
    </source>
</evidence>
<dbReference type="GO" id="GO:0000400">
    <property type="term" value="F:four-way junction DNA binding"/>
    <property type="evidence" value="ECO:0007669"/>
    <property type="project" value="EnsemblFungi"/>
</dbReference>
<reference evidence="7" key="1">
    <citation type="submission" date="2016-11" db="EMBL/GenBank/DDBJ databases">
        <authorList>
            <person name="Guldener U."/>
        </authorList>
    </citation>
    <scope>NUCLEOTIDE SEQUENCE [LARGE SCALE GENOMIC DNA]</scope>
</reference>
<dbReference type="Pfam" id="PF00505">
    <property type="entry name" value="HMG_box"/>
    <property type="match status" value="1"/>
</dbReference>
<dbReference type="InterPro" id="IPR036910">
    <property type="entry name" value="HMG_box_dom_sf"/>
</dbReference>
<evidence type="ECO:0000256" key="1">
    <source>
        <dbReference type="ARBA" id="ARBA00023125"/>
    </source>
</evidence>
<dbReference type="VEuPathDB" id="FungiDB:HGUI_03552"/>
<dbReference type="GO" id="GO:0033553">
    <property type="term" value="C:rDNA heterochromatin"/>
    <property type="evidence" value="ECO:0007669"/>
    <property type="project" value="EnsemblFungi"/>
</dbReference>
<dbReference type="InterPro" id="IPR051965">
    <property type="entry name" value="ChromReg_NeuronalGeneExpr"/>
</dbReference>
<dbReference type="OrthoDB" id="3972868at2759"/>
<sequence length="290" mass="31981">MSADHKFKLAKDSLVSSLFELSKAASRSASSILDFYHCIQDENYDLDQAFLTLQQSLALLGQGTAQLENVVGEFGDKAGFKLLDVSGDGDGSILDDGSKKKKLKKDPFAPKKPLTIFFAYTAYIRDTIKQDRIDKGLPPLTQIELTKTISQMWRDLDEEQKEKWRLSYNHELEVYNKRKQAYLEAKEKGISINFNDPVALKNEGYLDDVVDKNQATGLEDDVQHDSTDIATLGSGDANGSPSLSVNVALGNKRSLEDDEAEKKKKKKKAKKAEKKKKAAAAAAAAAATTN</sequence>
<dbReference type="PANTHER" id="PTHR46040:SF3">
    <property type="entry name" value="HIGH MOBILITY GROUP PROTEIN 2"/>
    <property type="match status" value="1"/>
</dbReference>